<reference evidence="2" key="1">
    <citation type="submission" date="2013-11" db="EMBL/GenBank/DDBJ databases">
        <title>Genome sequence of the fusiform rust pathogen reveals effectors for host alternation and coevolution with pine.</title>
        <authorList>
            <consortium name="DOE Joint Genome Institute"/>
            <person name="Smith K."/>
            <person name="Pendleton A."/>
            <person name="Kubisiak T."/>
            <person name="Anderson C."/>
            <person name="Salamov A."/>
            <person name="Aerts A."/>
            <person name="Riley R."/>
            <person name="Clum A."/>
            <person name="Lindquist E."/>
            <person name="Ence D."/>
            <person name="Campbell M."/>
            <person name="Kronenberg Z."/>
            <person name="Feau N."/>
            <person name="Dhillon B."/>
            <person name="Hamelin R."/>
            <person name="Burleigh J."/>
            <person name="Smith J."/>
            <person name="Yandell M."/>
            <person name="Nelson C."/>
            <person name="Grigoriev I."/>
            <person name="Davis J."/>
        </authorList>
    </citation>
    <scope>NUCLEOTIDE SEQUENCE</scope>
    <source>
        <strain evidence="2">G11</strain>
    </source>
</reference>
<accession>A0A9P6NFB4</accession>
<dbReference type="InterPro" id="IPR036397">
    <property type="entry name" value="RNaseH_sf"/>
</dbReference>
<dbReference type="PANTHER" id="PTHR46564:SF1">
    <property type="entry name" value="TRANSPOSASE"/>
    <property type="match status" value="1"/>
</dbReference>
<proteinExistence type="predicted"/>
<evidence type="ECO:0000313" key="3">
    <source>
        <dbReference type="Proteomes" id="UP000886653"/>
    </source>
</evidence>
<dbReference type="EMBL" id="MU167327">
    <property type="protein sequence ID" value="KAG0143147.1"/>
    <property type="molecule type" value="Genomic_DNA"/>
</dbReference>
<evidence type="ECO:0000313" key="2">
    <source>
        <dbReference type="EMBL" id="KAG0143147.1"/>
    </source>
</evidence>
<dbReference type="AlphaFoldDB" id="A0A9P6NFB4"/>
<dbReference type="InterPro" id="IPR038717">
    <property type="entry name" value="Tc1-like_DDE_dom"/>
</dbReference>
<dbReference type="OrthoDB" id="2266637at2759"/>
<evidence type="ECO:0000259" key="1">
    <source>
        <dbReference type="Pfam" id="PF13358"/>
    </source>
</evidence>
<dbReference type="GO" id="GO:0003676">
    <property type="term" value="F:nucleic acid binding"/>
    <property type="evidence" value="ECO:0007669"/>
    <property type="project" value="InterPro"/>
</dbReference>
<dbReference type="PANTHER" id="PTHR46564">
    <property type="entry name" value="TRANSPOSASE"/>
    <property type="match status" value="1"/>
</dbReference>
<dbReference type="Pfam" id="PF13358">
    <property type="entry name" value="DDE_3"/>
    <property type="match status" value="1"/>
</dbReference>
<keyword evidence="3" id="KW-1185">Reference proteome</keyword>
<feature type="non-terminal residue" evidence="2">
    <location>
        <position position="63"/>
    </location>
</feature>
<feature type="domain" description="Tc1-like transposase DDE" evidence="1">
    <location>
        <begin position="6"/>
        <end position="60"/>
    </location>
</feature>
<organism evidence="2 3">
    <name type="scientific">Cronartium quercuum f. sp. fusiforme G11</name>
    <dbReference type="NCBI Taxonomy" id="708437"/>
    <lineage>
        <taxon>Eukaryota</taxon>
        <taxon>Fungi</taxon>
        <taxon>Dikarya</taxon>
        <taxon>Basidiomycota</taxon>
        <taxon>Pucciniomycotina</taxon>
        <taxon>Pucciniomycetes</taxon>
        <taxon>Pucciniales</taxon>
        <taxon>Coleosporiaceae</taxon>
        <taxon>Cronartium</taxon>
    </lineage>
</organism>
<dbReference type="Gene3D" id="3.30.420.10">
    <property type="entry name" value="Ribonuclease H-like superfamily/Ribonuclease H"/>
    <property type="match status" value="1"/>
</dbReference>
<protein>
    <recommendedName>
        <fullName evidence="1">Tc1-like transposase DDE domain-containing protein</fullName>
    </recommendedName>
</protein>
<gene>
    <name evidence="2" type="ORF">CROQUDRAFT_23660</name>
</gene>
<feature type="non-terminal residue" evidence="2">
    <location>
        <position position="1"/>
    </location>
</feature>
<name>A0A9P6NFB4_9BASI</name>
<sequence>LPEMNAYPAEKSILVMDNVPIHHSGQIQDQCHAHGVWLLYLLVYCPELNPIKMCFLVTKAGFK</sequence>
<comment type="caution">
    <text evidence="2">The sequence shown here is derived from an EMBL/GenBank/DDBJ whole genome shotgun (WGS) entry which is preliminary data.</text>
</comment>
<dbReference type="Proteomes" id="UP000886653">
    <property type="component" value="Unassembled WGS sequence"/>
</dbReference>